<dbReference type="Proteomes" id="UP001300672">
    <property type="component" value="Chromosome"/>
</dbReference>
<sequence length="85" mass="9129">MKLIKNPFVGGLALCVCLVQSSWAVDSEALADELRKLKKSPTAGQTQPPRNLQASEQPIAVPPKLKAQKAGYNPLLNPAPIVKKL</sequence>
<organism evidence="3">
    <name type="scientific">Candidatus Thiocaldithrix dubininis</name>
    <dbReference type="NCBI Taxonomy" id="3080823"/>
    <lineage>
        <taxon>Bacteria</taxon>
        <taxon>Pseudomonadati</taxon>
        <taxon>Pseudomonadota</taxon>
        <taxon>Gammaproteobacteria</taxon>
        <taxon>Thiotrichales</taxon>
        <taxon>Thiotrichaceae</taxon>
        <taxon>Candidatus Thiocaldithrix</taxon>
    </lineage>
</organism>
<feature type="chain" id="PRO_5041732051" evidence="2">
    <location>
        <begin position="25"/>
        <end position="85"/>
    </location>
</feature>
<proteinExistence type="predicted"/>
<evidence type="ECO:0000256" key="1">
    <source>
        <dbReference type="SAM" id="MobiDB-lite"/>
    </source>
</evidence>
<dbReference type="AlphaFoldDB" id="A0AA95H797"/>
<name>A0AA95H797_9GAMM</name>
<feature type="compositionally biased region" description="Polar residues" evidence="1">
    <location>
        <begin position="42"/>
        <end position="56"/>
    </location>
</feature>
<evidence type="ECO:0000313" key="3">
    <source>
        <dbReference type="EMBL" id="WGZ89539.1"/>
    </source>
</evidence>
<dbReference type="EMBL" id="CP124755">
    <property type="protein sequence ID" value="WGZ89539.1"/>
    <property type="molecule type" value="Genomic_DNA"/>
</dbReference>
<feature type="region of interest" description="Disordered" evidence="1">
    <location>
        <begin position="39"/>
        <end position="59"/>
    </location>
</feature>
<feature type="signal peptide" evidence="2">
    <location>
        <begin position="1"/>
        <end position="24"/>
    </location>
</feature>
<evidence type="ECO:0000256" key="2">
    <source>
        <dbReference type="SAM" id="SignalP"/>
    </source>
</evidence>
<keyword evidence="2" id="KW-0732">Signal</keyword>
<dbReference type="KEGG" id="tdu:QJT80_08450"/>
<accession>A0AA95H797</accession>
<reference evidence="3" key="1">
    <citation type="journal article" date="2023" name="Int. J. Mol. Sci.">
        <title>Metagenomics Revealed a New Genus 'Candidatus Thiocaldithrix dubininis' gen. nov., sp. nov. and a New Species 'Candidatus Thiothrix putei' sp. nov. in the Family Thiotrichaceae, Some Members of Which Have Traits of Both Na+- and H+-Motive Energetics.</title>
        <authorList>
            <person name="Ravin N.V."/>
            <person name="Muntyan M.S."/>
            <person name="Smolyakov D.D."/>
            <person name="Rudenko T.S."/>
            <person name="Beletsky A.V."/>
            <person name="Mardanov A.V."/>
            <person name="Grabovich M.Y."/>
        </authorList>
    </citation>
    <scope>NUCLEOTIDE SEQUENCE</scope>
    <source>
        <strain evidence="3">GKL-01</strain>
    </source>
</reference>
<reference evidence="3" key="2">
    <citation type="submission" date="2023-04" db="EMBL/GenBank/DDBJ databases">
        <authorList>
            <person name="Beletskiy A.V."/>
            <person name="Mardanov A.V."/>
            <person name="Ravin N.V."/>
        </authorList>
    </citation>
    <scope>NUCLEOTIDE SEQUENCE</scope>
    <source>
        <strain evidence="3">GKL-01</strain>
    </source>
</reference>
<protein>
    <submittedName>
        <fullName evidence="3">Uncharacterized protein</fullName>
    </submittedName>
</protein>
<gene>
    <name evidence="3" type="ORF">QJT80_08450</name>
</gene>